<feature type="domain" description="PAS" evidence="17">
    <location>
        <begin position="191"/>
        <end position="245"/>
    </location>
</feature>
<dbReference type="RefSeq" id="XP_040726935.1">
    <property type="nucleotide sequence ID" value="XM_040866535.1"/>
</dbReference>
<evidence type="ECO:0000256" key="11">
    <source>
        <dbReference type="ARBA" id="ARBA00023170"/>
    </source>
</evidence>
<dbReference type="InterPro" id="IPR013654">
    <property type="entry name" value="PAS_2"/>
</dbReference>
<name>A0A1Y2FN99_PROLT</name>
<dbReference type="SUPFAM" id="SSF55874">
    <property type="entry name" value="ATPase domain of HSP90 chaperone/DNA topoisomerase II/histidine kinase"/>
    <property type="match status" value="1"/>
</dbReference>
<dbReference type="SUPFAM" id="SSF55785">
    <property type="entry name" value="PYP-like sensor domain (PAS domain)"/>
    <property type="match status" value="1"/>
</dbReference>
<dbReference type="Pfam" id="PF01590">
    <property type="entry name" value="GAF"/>
    <property type="match status" value="1"/>
</dbReference>
<evidence type="ECO:0008006" key="20">
    <source>
        <dbReference type="Google" id="ProtNLM"/>
    </source>
</evidence>
<dbReference type="GO" id="GO:0009881">
    <property type="term" value="F:photoreceptor activity"/>
    <property type="evidence" value="ECO:0007669"/>
    <property type="project" value="UniProtKB-KW"/>
</dbReference>
<sequence length="1489" mass="163894">MSNESTRSLPAAKRVFPARTLIQSPTSESPPGTTPGENPFAALAGLRPHSPDPSTHTAQQEGDMLSSDSGGASKTTERTMSYTQERQQQQKDTQDAQDADAILRKSHVEHDRVCDNQGTVTVNDQASTTGAESSDFTTRRFEYKTGEDGTHLVDTGLQQDINNGGVQKCEDEPIHMPGAVQGFGVIMTLSENNGKLIVHHVSENCKEVLGLSAKYLFGLEDFYSILPQDDKENLEDQLDYLEESNSSDAHITLDNTSAQDAEANVSPEVFILQMYQEDMSLPPTKCWCAIHRMLVNGGLVTLEFELLKDTKLPLVAQRPGGNQETRPGFNNKAGMEGEGFDAFSEEDLLLSTVSASKPLRRIRRSVIEGEETGTMEIFSLLSQINEQLSEAQDLKSFLKVVVGLVKEITKFHRVMVYQFDEHWNGQVVAELVDWNETKDLFQGLHFPATDIPAQARQLYKVNKVRVLYDRDLTTARLLCRSRADLEKPLDMTHSFLRAMSPIHMKYLANMGVRASMSISITAFGQLWGLIACHTYGQTSMRCSFLIRKLCRLMSEQISHNIERLSYAARLTARKIIHSPNGKNPSGYIVSRAEDLLGLFDADVGILSIGDEGKILGHIENTQEAMALREYFRTKGFNTIKPSSDLAGDFPDLCYEPGFKVVAGVLFVPLSRSGDDFLLFFRRGQLKKVHWAGNPYEKVLEKNSGQGTILLPRQSFKVWSESVLGRCNDWTEDQIETAAVLCLVYGKFIEIWRERKQALQTSRLASLLLSNAGHEVRTPLNAIINYLEIALEGNLEPEVRESLTKSHTASKSLVYVINDLLDLTRSEAGKELFRNEAFDLGSAIREAMSMYRSVADRGNVELSVKEDPTLPRRVMGDQAKIRQVVGNVTANALKHTEHGEVSVETKVLKMDSQTAEVAIIVTDTGCGLSEQKLDTIFQSFELIDSMADQQLPTKDSERGTGLGLAIVARIVRNMNGQLRAESKVGRGSKFTFVFNFQIARPHLSTHRGLSPDQSVSTRKQHGANNSSQSADISQRKTTTNDSADNLPPSTKSATYGSSMHGRSTGSGSSALSDGVIEVDEQGGRAWPSNAIHQENRRRVRLHPATSSSGSLGAVKQALDEQQRSISNNESEIEQFMGAMMQSPSGSAEMSNDSIPTRQRSSAGKLSGSAGPQRSSDSGSGGVRSPLASGSGSGRSSARGSAQNSASRYRTRQAGRELSQRNTRPPISTSGGGGSVPEASSTRSFHDRDHGLETLSEDTGSSTGRAPIEPHIISNYDMSKQHLRAVKMDSTDVRVPQRYAKSPVKSTTDPTKKLNSSNSGGQNGTHSGLPSHKALHVLVAEDDAINRTILKKRLELDNHTVELTIHGLECYEVYSKDPQKFDVILMDMQMPVLSGMDATKKIREFEETCYADRQVRIPIVAVSASLIEKQVPEALEAGLCGWILKPVSISRLRQLFAGLNDAKIRQCDLYGNQDQVWENGGWLTLDIADEI</sequence>
<evidence type="ECO:0000256" key="8">
    <source>
        <dbReference type="ARBA" id="ARBA00022840"/>
    </source>
</evidence>
<keyword evidence="9" id="KW-0157">Chromophore</keyword>
<feature type="compositionally biased region" description="Polar residues" evidence="13">
    <location>
        <begin position="1010"/>
        <end position="1070"/>
    </location>
</feature>
<comment type="caution">
    <text evidence="18">The sequence shown here is derived from an EMBL/GenBank/DDBJ whole genome shotgun (WGS) entry which is preliminary data.</text>
</comment>
<feature type="compositionally biased region" description="Low complexity" evidence="13">
    <location>
        <begin position="1182"/>
        <end position="1206"/>
    </location>
</feature>
<dbReference type="PRINTS" id="PR01033">
    <property type="entry name" value="PHYTOCHROME"/>
</dbReference>
<dbReference type="InterPro" id="IPR000014">
    <property type="entry name" value="PAS"/>
</dbReference>
<feature type="region of interest" description="Disordered" evidence="13">
    <location>
        <begin position="1003"/>
        <end position="1070"/>
    </location>
</feature>
<protein>
    <recommendedName>
        <fullName evidence="20">GAF domain-like protein</fullName>
    </recommendedName>
</protein>
<evidence type="ECO:0000256" key="12">
    <source>
        <dbReference type="PROSITE-ProRule" id="PRU00169"/>
    </source>
</evidence>
<dbReference type="Pfam" id="PF00512">
    <property type="entry name" value="HisKA"/>
    <property type="match status" value="1"/>
</dbReference>
<dbReference type="InterPro" id="IPR035965">
    <property type="entry name" value="PAS-like_dom_sf"/>
</dbReference>
<feature type="compositionally biased region" description="Polar residues" evidence="13">
    <location>
        <begin position="1218"/>
        <end position="1227"/>
    </location>
</feature>
<evidence type="ECO:0000259" key="17">
    <source>
        <dbReference type="PROSITE" id="PS50112"/>
    </source>
</evidence>
<feature type="domain" description="Phytochrome chromophore attachment site" evidence="14">
    <location>
        <begin position="393"/>
        <end position="555"/>
    </location>
</feature>
<dbReference type="InterPro" id="IPR005467">
    <property type="entry name" value="His_kinase_dom"/>
</dbReference>
<reference evidence="18 19" key="1">
    <citation type="submission" date="2016-07" db="EMBL/GenBank/DDBJ databases">
        <title>Pervasive Adenine N6-methylation of Active Genes in Fungi.</title>
        <authorList>
            <consortium name="DOE Joint Genome Institute"/>
            <person name="Mondo S.J."/>
            <person name="Dannebaum R.O."/>
            <person name="Kuo R.C."/>
            <person name="Labutti K."/>
            <person name="Haridas S."/>
            <person name="Kuo A."/>
            <person name="Salamov A."/>
            <person name="Ahrendt S.R."/>
            <person name="Lipzen A."/>
            <person name="Sullivan W."/>
            <person name="Andreopoulos W.B."/>
            <person name="Clum A."/>
            <person name="Lindquist E."/>
            <person name="Daum C."/>
            <person name="Ramamoorthy G.K."/>
            <person name="Gryganskyi A."/>
            <person name="Culley D."/>
            <person name="Magnuson J.K."/>
            <person name="James T.Y."/>
            <person name="O'Malley M.A."/>
            <person name="Stajich J.E."/>
            <person name="Spatafora J.W."/>
            <person name="Visel A."/>
            <person name="Grigoriev I.V."/>
        </authorList>
    </citation>
    <scope>NUCLEOTIDE SEQUENCE [LARGE SCALE GENOMIC DNA]</scope>
    <source>
        <strain evidence="18 19">12-1054</strain>
    </source>
</reference>
<evidence type="ECO:0000256" key="3">
    <source>
        <dbReference type="ARBA" id="ARBA00022553"/>
    </source>
</evidence>
<dbReference type="InterPro" id="IPR011006">
    <property type="entry name" value="CheY-like_superfamily"/>
</dbReference>
<feature type="domain" description="Histidine kinase" evidence="15">
    <location>
        <begin position="770"/>
        <end position="997"/>
    </location>
</feature>
<gene>
    <name evidence="18" type="ORF">BCR37DRAFT_237488</name>
</gene>
<keyword evidence="2" id="KW-0600">Photoreceptor protein</keyword>
<dbReference type="PROSITE" id="PS50112">
    <property type="entry name" value="PAS"/>
    <property type="match status" value="1"/>
</dbReference>
<dbReference type="PROSITE" id="PS50109">
    <property type="entry name" value="HIS_KIN"/>
    <property type="match status" value="1"/>
</dbReference>
<dbReference type="PROSITE" id="PS50046">
    <property type="entry name" value="PHYTOCHROME_2"/>
    <property type="match status" value="1"/>
</dbReference>
<dbReference type="Pfam" id="PF00360">
    <property type="entry name" value="PHY"/>
    <property type="match status" value="1"/>
</dbReference>
<dbReference type="PANTHER" id="PTHR43065">
    <property type="entry name" value="SENSOR HISTIDINE KINASE"/>
    <property type="match status" value="1"/>
</dbReference>
<dbReference type="InterPro" id="IPR016132">
    <property type="entry name" value="Phyto_chromo_attachment"/>
</dbReference>
<dbReference type="EMBL" id="MCFI01000004">
    <property type="protein sequence ID" value="ORY85453.1"/>
    <property type="molecule type" value="Genomic_DNA"/>
</dbReference>
<feature type="compositionally biased region" description="Low complexity" evidence="13">
    <location>
        <begin position="24"/>
        <end position="37"/>
    </location>
</feature>
<evidence type="ECO:0000256" key="10">
    <source>
        <dbReference type="ARBA" id="ARBA00023012"/>
    </source>
</evidence>
<dbReference type="GeneID" id="63783134"/>
<feature type="compositionally biased region" description="Polar residues" evidence="13">
    <location>
        <begin position="1302"/>
        <end position="1326"/>
    </location>
</feature>
<feature type="domain" description="Response regulatory" evidence="16">
    <location>
        <begin position="1334"/>
        <end position="1458"/>
    </location>
</feature>
<keyword evidence="6" id="KW-0547">Nucleotide-binding</keyword>
<evidence type="ECO:0000256" key="7">
    <source>
        <dbReference type="ARBA" id="ARBA00022777"/>
    </source>
</evidence>
<dbReference type="CDD" id="cd00082">
    <property type="entry name" value="HisKA"/>
    <property type="match status" value="1"/>
</dbReference>
<dbReference type="Proteomes" id="UP000193685">
    <property type="component" value="Unassembled WGS sequence"/>
</dbReference>
<keyword evidence="8" id="KW-0067">ATP-binding</keyword>
<evidence type="ECO:0000256" key="13">
    <source>
        <dbReference type="SAM" id="MobiDB-lite"/>
    </source>
</evidence>
<feature type="region of interest" description="Disordered" evidence="13">
    <location>
        <begin position="1140"/>
        <end position="1328"/>
    </location>
</feature>
<dbReference type="SUPFAM" id="SSF52172">
    <property type="entry name" value="CheY-like"/>
    <property type="match status" value="1"/>
</dbReference>
<dbReference type="Pfam" id="PF02518">
    <property type="entry name" value="HATPase_c"/>
    <property type="match status" value="1"/>
</dbReference>
<dbReference type="Gene3D" id="3.40.50.2300">
    <property type="match status" value="1"/>
</dbReference>
<evidence type="ECO:0000313" key="19">
    <source>
        <dbReference type="Proteomes" id="UP000193685"/>
    </source>
</evidence>
<keyword evidence="19" id="KW-1185">Reference proteome</keyword>
<dbReference type="SUPFAM" id="SSF47384">
    <property type="entry name" value="Homodimeric domain of signal transducing histidine kinase"/>
    <property type="match status" value="1"/>
</dbReference>
<dbReference type="Pfam" id="PF08446">
    <property type="entry name" value="PAS_2"/>
    <property type="match status" value="1"/>
</dbReference>
<keyword evidence="11" id="KW-0675">Receptor</keyword>
<evidence type="ECO:0000259" key="15">
    <source>
        <dbReference type="PROSITE" id="PS50109"/>
    </source>
</evidence>
<dbReference type="Gene3D" id="3.30.450.270">
    <property type="match status" value="1"/>
</dbReference>
<keyword evidence="10" id="KW-0902">Two-component regulatory system</keyword>
<dbReference type="InterPro" id="IPR003594">
    <property type="entry name" value="HATPase_dom"/>
</dbReference>
<dbReference type="OrthoDB" id="2015534at2759"/>
<evidence type="ECO:0000256" key="9">
    <source>
        <dbReference type="ARBA" id="ARBA00022991"/>
    </source>
</evidence>
<accession>A0A1Y2FN99</accession>
<dbReference type="SUPFAM" id="SSF55781">
    <property type="entry name" value="GAF domain-like"/>
    <property type="match status" value="2"/>
</dbReference>
<organism evidence="18 19">
    <name type="scientific">Protomyces lactucae-debilis</name>
    <dbReference type="NCBI Taxonomy" id="2754530"/>
    <lineage>
        <taxon>Eukaryota</taxon>
        <taxon>Fungi</taxon>
        <taxon>Dikarya</taxon>
        <taxon>Ascomycota</taxon>
        <taxon>Taphrinomycotina</taxon>
        <taxon>Taphrinomycetes</taxon>
        <taxon>Taphrinales</taxon>
        <taxon>Protomycetaceae</taxon>
        <taxon>Protomyces</taxon>
    </lineage>
</organism>
<proteinExistence type="predicted"/>
<dbReference type="OMA" id="WVMKPIN"/>
<evidence type="ECO:0000256" key="4">
    <source>
        <dbReference type="ARBA" id="ARBA00022606"/>
    </source>
</evidence>
<dbReference type="Gene3D" id="3.30.565.10">
    <property type="entry name" value="Histidine kinase-like ATPase, C-terminal domain"/>
    <property type="match status" value="1"/>
</dbReference>
<dbReference type="InterPro" id="IPR013515">
    <property type="entry name" value="Phytochrome_cen-reg"/>
</dbReference>
<dbReference type="CDD" id="cd17546">
    <property type="entry name" value="REC_hyHK_CKI1_RcsC-like"/>
    <property type="match status" value="1"/>
</dbReference>
<dbReference type="PANTHER" id="PTHR43065:SF10">
    <property type="entry name" value="PEROXIDE STRESS-ACTIVATED HISTIDINE KINASE MAK3"/>
    <property type="match status" value="1"/>
</dbReference>
<feature type="compositionally biased region" description="Polar residues" evidence="13">
    <location>
        <begin position="52"/>
        <end position="86"/>
    </location>
</feature>
<dbReference type="SMART" id="SM00388">
    <property type="entry name" value="HisKA"/>
    <property type="match status" value="1"/>
</dbReference>
<comment type="subunit">
    <text evidence="1">Homodimer.</text>
</comment>
<evidence type="ECO:0000259" key="14">
    <source>
        <dbReference type="PROSITE" id="PS50046"/>
    </source>
</evidence>
<feature type="region of interest" description="Disordered" evidence="13">
    <location>
        <begin position="1"/>
        <end position="98"/>
    </location>
</feature>
<feature type="compositionally biased region" description="Polar residues" evidence="13">
    <location>
        <begin position="1140"/>
        <end position="1172"/>
    </location>
</feature>
<dbReference type="GO" id="GO:0009584">
    <property type="term" value="P:detection of visible light"/>
    <property type="evidence" value="ECO:0007669"/>
    <property type="project" value="InterPro"/>
</dbReference>
<evidence type="ECO:0000256" key="1">
    <source>
        <dbReference type="ARBA" id="ARBA00011738"/>
    </source>
</evidence>
<dbReference type="InterPro" id="IPR001294">
    <property type="entry name" value="Phytochrome"/>
</dbReference>
<dbReference type="STRING" id="56484.A0A1Y2FN99"/>
<dbReference type="Pfam" id="PF00072">
    <property type="entry name" value="Response_reg"/>
    <property type="match status" value="1"/>
</dbReference>
<dbReference type="GO" id="GO:0000155">
    <property type="term" value="F:phosphorelay sensor kinase activity"/>
    <property type="evidence" value="ECO:0007669"/>
    <property type="project" value="InterPro"/>
</dbReference>
<keyword evidence="3 12" id="KW-0597">Phosphoprotein</keyword>
<dbReference type="InterPro" id="IPR043150">
    <property type="entry name" value="Phytochrome_PHY_sf"/>
</dbReference>
<dbReference type="GO" id="GO:0006355">
    <property type="term" value="P:regulation of DNA-templated transcription"/>
    <property type="evidence" value="ECO:0007669"/>
    <property type="project" value="InterPro"/>
</dbReference>
<keyword evidence="4" id="KW-0716">Sensory transduction</keyword>
<dbReference type="SMART" id="SM00387">
    <property type="entry name" value="HATPase_c"/>
    <property type="match status" value="1"/>
</dbReference>
<dbReference type="SMART" id="SM00448">
    <property type="entry name" value="REC"/>
    <property type="match status" value="1"/>
</dbReference>
<evidence type="ECO:0000256" key="5">
    <source>
        <dbReference type="ARBA" id="ARBA00022679"/>
    </source>
</evidence>
<dbReference type="Gene3D" id="1.10.287.130">
    <property type="match status" value="1"/>
</dbReference>
<keyword evidence="5" id="KW-0808">Transferase</keyword>
<feature type="region of interest" description="Disordered" evidence="13">
    <location>
        <begin position="1083"/>
        <end position="1120"/>
    </location>
</feature>
<dbReference type="Gene3D" id="3.30.450.40">
    <property type="match status" value="1"/>
</dbReference>
<keyword evidence="7" id="KW-0418">Kinase</keyword>
<evidence type="ECO:0000256" key="2">
    <source>
        <dbReference type="ARBA" id="ARBA00022543"/>
    </source>
</evidence>
<evidence type="ECO:0000259" key="16">
    <source>
        <dbReference type="PROSITE" id="PS50110"/>
    </source>
</evidence>
<dbReference type="Gene3D" id="3.30.450.20">
    <property type="entry name" value="PAS domain"/>
    <property type="match status" value="2"/>
</dbReference>
<evidence type="ECO:0000256" key="6">
    <source>
        <dbReference type="ARBA" id="ARBA00022741"/>
    </source>
</evidence>
<feature type="modified residue" description="4-aspartylphosphate" evidence="12">
    <location>
        <position position="1385"/>
    </location>
</feature>
<dbReference type="InterPro" id="IPR003018">
    <property type="entry name" value="GAF"/>
</dbReference>
<dbReference type="InterPro" id="IPR029016">
    <property type="entry name" value="GAF-like_dom_sf"/>
</dbReference>
<dbReference type="InterPro" id="IPR003661">
    <property type="entry name" value="HisK_dim/P_dom"/>
</dbReference>
<dbReference type="GO" id="GO:0005524">
    <property type="term" value="F:ATP binding"/>
    <property type="evidence" value="ECO:0007669"/>
    <property type="project" value="UniProtKB-KW"/>
</dbReference>
<dbReference type="InterPro" id="IPR036097">
    <property type="entry name" value="HisK_dim/P_sf"/>
</dbReference>
<dbReference type="PROSITE" id="PS50110">
    <property type="entry name" value="RESPONSE_REGULATORY"/>
    <property type="match status" value="1"/>
</dbReference>
<dbReference type="InterPro" id="IPR001789">
    <property type="entry name" value="Sig_transdc_resp-reg_receiver"/>
</dbReference>
<dbReference type="InterPro" id="IPR036890">
    <property type="entry name" value="HATPase_C_sf"/>
</dbReference>
<evidence type="ECO:0000313" key="18">
    <source>
        <dbReference type="EMBL" id="ORY85453.1"/>
    </source>
</evidence>